<dbReference type="PANTHER" id="PTHR45934:SF9">
    <property type="entry name" value="FAD_NAD(P)-BINDING OXIDOREDUCTASE FAMILY PROTEIN"/>
    <property type="match status" value="1"/>
</dbReference>
<gene>
    <name evidence="5" type="ORF">KI387_008721</name>
</gene>
<dbReference type="Gene3D" id="3.50.50.60">
    <property type="entry name" value="FAD/NAD(P)-binding domain"/>
    <property type="match status" value="1"/>
</dbReference>
<evidence type="ECO:0000313" key="6">
    <source>
        <dbReference type="Proteomes" id="UP000824469"/>
    </source>
</evidence>
<dbReference type="PANTHER" id="PTHR45934">
    <property type="entry name" value="FAD/NAD(P)-BINDING OXIDOREDUCTASE FAMILY PROTEIN"/>
    <property type="match status" value="1"/>
</dbReference>
<sequence length="91" mass="9540">MEEDIVVVGGGVAGLATALALHRVGLKSLVLERADSLRTAGAAFILWPNAWKALDSLGVAHALRPRYSLLDGIRGCSNCTGVSKEVQLKQG</sequence>
<evidence type="ECO:0000256" key="2">
    <source>
        <dbReference type="ARBA" id="ARBA00023033"/>
    </source>
</evidence>
<feature type="non-terminal residue" evidence="5">
    <location>
        <position position="1"/>
    </location>
</feature>
<dbReference type="Pfam" id="PF01494">
    <property type="entry name" value="FAD_binding_3"/>
    <property type="match status" value="1"/>
</dbReference>
<evidence type="ECO:0000256" key="3">
    <source>
        <dbReference type="ARBA" id="ARBA00024018"/>
    </source>
</evidence>
<reference evidence="5 6" key="1">
    <citation type="journal article" date="2021" name="Nat. Plants">
        <title>The Taxus genome provides insights into paclitaxel biosynthesis.</title>
        <authorList>
            <person name="Xiong X."/>
            <person name="Gou J."/>
            <person name="Liao Q."/>
            <person name="Li Y."/>
            <person name="Zhou Q."/>
            <person name="Bi G."/>
            <person name="Li C."/>
            <person name="Du R."/>
            <person name="Wang X."/>
            <person name="Sun T."/>
            <person name="Guo L."/>
            <person name="Liang H."/>
            <person name="Lu P."/>
            <person name="Wu Y."/>
            <person name="Zhang Z."/>
            <person name="Ro D.K."/>
            <person name="Shang Y."/>
            <person name="Huang S."/>
            <person name="Yan J."/>
        </authorList>
    </citation>
    <scope>NUCLEOTIDE SEQUENCE [LARGE SCALE GENOMIC DNA]</scope>
    <source>
        <strain evidence="5">Ta-2019</strain>
    </source>
</reference>
<dbReference type="AlphaFoldDB" id="A0AA38FJF1"/>
<dbReference type="InterPro" id="IPR044560">
    <property type="entry name" value="MOase"/>
</dbReference>
<evidence type="ECO:0000259" key="4">
    <source>
        <dbReference type="Pfam" id="PF01494"/>
    </source>
</evidence>
<dbReference type="InterPro" id="IPR036188">
    <property type="entry name" value="FAD/NAD-bd_sf"/>
</dbReference>
<dbReference type="EMBL" id="JAHRHJ020000008">
    <property type="protein sequence ID" value="KAH9304317.1"/>
    <property type="molecule type" value="Genomic_DNA"/>
</dbReference>
<dbReference type="InterPro" id="IPR002938">
    <property type="entry name" value="FAD-bd"/>
</dbReference>
<dbReference type="SUPFAM" id="SSF51905">
    <property type="entry name" value="FAD/NAD(P)-binding domain"/>
    <property type="match status" value="1"/>
</dbReference>
<keyword evidence="2" id="KW-0503">Monooxygenase</keyword>
<dbReference type="GO" id="GO:0004497">
    <property type="term" value="F:monooxygenase activity"/>
    <property type="evidence" value="ECO:0007669"/>
    <property type="project" value="UniProtKB-KW"/>
</dbReference>
<comment type="caution">
    <text evidence="5">The sequence shown here is derived from an EMBL/GenBank/DDBJ whole genome shotgun (WGS) entry which is preliminary data.</text>
</comment>
<keyword evidence="1" id="KW-0560">Oxidoreductase</keyword>
<evidence type="ECO:0000313" key="5">
    <source>
        <dbReference type="EMBL" id="KAH9304317.1"/>
    </source>
</evidence>
<dbReference type="Proteomes" id="UP000824469">
    <property type="component" value="Unassembled WGS sequence"/>
</dbReference>
<comment type="similarity">
    <text evidence="3">Belongs to the 3-hydroxybenzoate 6-hydroxylase family.</text>
</comment>
<name>A0AA38FJF1_TAXCH</name>
<dbReference type="OMA" id="INKRRMP"/>
<feature type="domain" description="FAD-binding" evidence="4">
    <location>
        <begin position="4"/>
        <end position="83"/>
    </location>
</feature>
<evidence type="ECO:0000256" key="1">
    <source>
        <dbReference type="ARBA" id="ARBA00023002"/>
    </source>
</evidence>
<accession>A0AA38FJF1</accession>
<dbReference type="GO" id="GO:0071949">
    <property type="term" value="F:FAD binding"/>
    <property type="evidence" value="ECO:0007669"/>
    <property type="project" value="InterPro"/>
</dbReference>
<organism evidence="5 6">
    <name type="scientific">Taxus chinensis</name>
    <name type="common">Chinese yew</name>
    <name type="synonym">Taxus wallichiana var. chinensis</name>
    <dbReference type="NCBI Taxonomy" id="29808"/>
    <lineage>
        <taxon>Eukaryota</taxon>
        <taxon>Viridiplantae</taxon>
        <taxon>Streptophyta</taxon>
        <taxon>Embryophyta</taxon>
        <taxon>Tracheophyta</taxon>
        <taxon>Spermatophyta</taxon>
        <taxon>Pinopsida</taxon>
        <taxon>Pinidae</taxon>
        <taxon>Conifers II</taxon>
        <taxon>Cupressales</taxon>
        <taxon>Taxaceae</taxon>
        <taxon>Taxus</taxon>
    </lineage>
</organism>
<keyword evidence="6" id="KW-1185">Reference proteome</keyword>
<protein>
    <recommendedName>
        <fullName evidence="4">FAD-binding domain-containing protein</fullName>
    </recommendedName>
</protein>
<proteinExistence type="inferred from homology"/>